<evidence type="ECO:0000313" key="1">
    <source>
        <dbReference type="EMBL" id="RDB07249.1"/>
    </source>
</evidence>
<dbReference type="Proteomes" id="UP000253141">
    <property type="component" value="Unassembled WGS sequence"/>
</dbReference>
<organism evidence="1 2">
    <name type="scientific">Runella aurantiaca</name>
    <dbReference type="NCBI Taxonomy" id="2282308"/>
    <lineage>
        <taxon>Bacteria</taxon>
        <taxon>Pseudomonadati</taxon>
        <taxon>Bacteroidota</taxon>
        <taxon>Cytophagia</taxon>
        <taxon>Cytophagales</taxon>
        <taxon>Spirosomataceae</taxon>
        <taxon>Runella</taxon>
    </lineage>
</organism>
<protein>
    <recommendedName>
        <fullName evidence="3">DUF4276 family protein</fullName>
    </recommendedName>
</protein>
<dbReference type="Pfam" id="PF11536">
    <property type="entry name" value="DUF3226"/>
    <property type="match status" value="1"/>
</dbReference>
<reference evidence="1 2" key="1">
    <citation type="submission" date="2018-07" db="EMBL/GenBank/DDBJ databases">
        <title>Genome analysis of Runella aurantiaca.</title>
        <authorList>
            <person name="Yang X."/>
        </authorList>
    </citation>
    <scope>NUCLEOTIDE SEQUENCE [LARGE SCALE GENOMIC DNA]</scope>
    <source>
        <strain evidence="1 2">YX9</strain>
    </source>
</reference>
<dbReference type="InterPro" id="IPR024508">
    <property type="entry name" value="DUF3226"/>
</dbReference>
<comment type="caution">
    <text evidence="1">The sequence shown here is derived from an EMBL/GenBank/DDBJ whole genome shotgun (WGS) entry which is preliminary data.</text>
</comment>
<keyword evidence="2" id="KW-1185">Reference proteome</keyword>
<evidence type="ECO:0008006" key="3">
    <source>
        <dbReference type="Google" id="ProtNLM"/>
    </source>
</evidence>
<accession>A0A369IBV9</accession>
<dbReference type="OrthoDB" id="5565945at2"/>
<dbReference type="AlphaFoldDB" id="A0A369IBV9"/>
<name>A0A369IBV9_9BACT</name>
<gene>
    <name evidence="1" type="ORF">DVG78_04340</name>
</gene>
<proteinExistence type="predicted"/>
<dbReference type="RefSeq" id="WP_114459829.1">
    <property type="nucleotide sequence ID" value="NZ_QPIW01000002.1"/>
</dbReference>
<evidence type="ECO:0000313" key="2">
    <source>
        <dbReference type="Proteomes" id="UP000253141"/>
    </source>
</evidence>
<sequence length="205" mass="23025">MRKVVIVEGKQDAAFIKVLAPDLEVREIELKELGGGGKDHKDTLRKVLKALQNDSQFNPIDKIGILLDLDPSDFTVKSRLAFVNEGIETVFGVKLESVNTFQQATNLQLACHFIQPNLDVLLRKIAAKPSPRANCLHSCLESQENAKQKEREKAWPLYYMRWDICGTAERKNGAKYVNFSHTNTKGAWNLASPVLGELKAFLSLF</sequence>
<dbReference type="EMBL" id="QPIW01000002">
    <property type="protein sequence ID" value="RDB07249.1"/>
    <property type="molecule type" value="Genomic_DNA"/>
</dbReference>